<dbReference type="PROSITE" id="PS51257">
    <property type="entry name" value="PROKAR_LIPOPROTEIN"/>
    <property type="match status" value="1"/>
</dbReference>
<protein>
    <submittedName>
        <fullName evidence="1">Type VI secretion protein</fullName>
    </submittedName>
</protein>
<dbReference type="PATRIC" id="fig|132476.4.peg.5364"/>
<name>A0A0F4XFV1_9PSED</name>
<evidence type="ECO:0000313" key="2">
    <source>
        <dbReference type="Proteomes" id="UP000033662"/>
    </source>
</evidence>
<comment type="caution">
    <text evidence="1">The sequence shown here is derived from an EMBL/GenBank/DDBJ whole genome shotgun (WGS) entry which is preliminary data.</text>
</comment>
<dbReference type="Proteomes" id="UP000033662">
    <property type="component" value="Unassembled WGS sequence"/>
</dbReference>
<reference evidence="1 2" key="1">
    <citation type="submission" date="2015-03" db="EMBL/GenBank/DDBJ databases">
        <title>Pseudomonas fluorescens 1855-344 Genome sequencing and assembly.</title>
        <authorList>
            <person name="Eng W.W.H."/>
            <person name="Gan H.M."/>
            <person name="Savka M.A."/>
        </authorList>
    </citation>
    <scope>NUCLEOTIDE SEQUENCE [LARGE SCALE GENOMIC DNA]</scope>
    <source>
        <strain evidence="1 2">1855-344</strain>
    </source>
</reference>
<sequence length="46" mass="5084">MPVFPWRAVLLALLVSFVLGGCSGNYKFNDSDYRPLGDPQAINRGK</sequence>
<accession>A0A0F4XFV1</accession>
<gene>
    <name evidence="1" type="ORF">VP02_29640</name>
</gene>
<proteinExistence type="predicted"/>
<evidence type="ECO:0000313" key="1">
    <source>
        <dbReference type="EMBL" id="KKA04093.1"/>
    </source>
</evidence>
<dbReference type="OrthoDB" id="7028762at2"/>
<dbReference type="AlphaFoldDB" id="A0A0F4XFV1"/>
<organism evidence="1 2">
    <name type="scientific">Pseudomonas kilonensis</name>
    <dbReference type="NCBI Taxonomy" id="132476"/>
    <lineage>
        <taxon>Bacteria</taxon>
        <taxon>Pseudomonadati</taxon>
        <taxon>Pseudomonadota</taxon>
        <taxon>Gammaproteobacteria</taxon>
        <taxon>Pseudomonadales</taxon>
        <taxon>Pseudomonadaceae</taxon>
        <taxon>Pseudomonas</taxon>
    </lineage>
</organism>
<dbReference type="EMBL" id="JZXC01000049">
    <property type="protein sequence ID" value="KKA04093.1"/>
    <property type="molecule type" value="Genomic_DNA"/>
</dbReference>